<evidence type="ECO:0000256" key="2">
    <source>
        <dbReference type="SAM" id="SignalP"/>
    </source>
</evidence>
<dbReference type="InterPro" id="IPR036526">
    <property type="entry name" value="C-N_Hydrolase_sf"/>
</dbReference>
<dbReference type="OrthoDB" id="10250282at2759"/>
<sequence>MASSSSLQHAFILILLGGLRTLAMNKYTAAVYEHAVILPELTSDPVSPEEALKLMNQNMDILEDAIQKAAKQGAHIIVTPEDAIHGFSFTRETIYPYLEDIPDPQVNWIPCTDPERYCILCFAFVWSQFKGT</sequence>
<dbReference type="Gene3D" id="3.60.110.10">
    <property type="entry name" value="Carbon-nitrogen hydrolase"/>
    <property type="match status" value="1"/>
</dbReference>
<dbReference type="AlphaFoldDB" id="A0A6I9XKI6"/>
<dbReference type="PROSITE" id="PS50263">
    <property type="entry name" value="CN_HYDROLASE"/>
    <property type="match status" value="1"/>
</dbReference>
<protein>
    <submittedName>
        <fullName evidence="5">Pantetheinase-like</fullName>
    </submittedName>
</protein>
<name>A0A6I9XKI6_9SAUR</name>
<feature type="chain" id="PRO_5026837645" evidence="2">
    <location>
        <begin position="24"/>
        <end position="132"/>
    </location>
</feature>
<organism evidence="4 5">
    <name type="scientific">Thamnophis sirtalis</name>
    <dbReference type="NCBI Taxonomy" id="35019"/>
    <lineage>
        <taxon>Eukaryota</taxon>
        <taxon>Metazoa</taxon>
        <taxon>Chordata</taxon>
        <taxon>Craniata</taxon>
        <taxon>Vertebrata</taxon>
        <taxon>Euteleostomi</taxon>
        <taxon>Lepidosauria</taxon>
        <taxon>Squamata</taxon>
        <taxon>Bifurcata</taxon>
        <taxon>Unidentata</taxon>
        <taxon>Episquamata</taxon>
        <taxon>Toxicofera</taxon>
        <taxon>Serpentes</taxon>
        <taxon>Colubroidea</taxon>
        <taxon>Colubridae</taxon>
        <taxon>Natricinae</taxon>
        <taxon>Thamnophis</taxon>
    </lineage>
</organism>
<dbReference type="InterPro" id="IPR040154">
    <property type="entry name" value="Biotinidase/VNN"/>
</dbReference>
<proteinExistence type="inferred from homology"/>
<keyword evidence="4" id="KW-1185">Reference proteome</keyword>
<evidence type="ECO:0000259" key="3">
    <source>
        <dbReference type="PROSITE" id="PS50263"/>
    </source>
</evidence>
<evidence type="ECO:0000313" key="5">
    <source>
        <dbReference type="RefSeq" id="XP_013914457.1"/>
    </source>
</evidence>
<evidence type="ECO:0000256" key="1">
    <source>
        <dbReference type="ARBA" id="ARBA00008225"/>
    </source>
</evidence>
<feature type="signal peptide" evidence="2">
    <location>
        <begin position="1"/>
        <end position="23"/>
    </location>
</feature>
<dbReference type="SUPFAM" id="SSF56317">
    <property type="entry name" value="Carbon-nitrogen hydrolase"/>
    <property type="match status" value="1"/>
</dbReference>
<dbReference type="PANTHER" id="PTHR10609:SF27">
    <property type="entry name" value="CN HYDROLASE DOMAIN-CONTAINING PROTEIN-RELATED"/>
    <property type="match status" value="1"/>
</dbReference>
<reference evidence="5" key="1">
    <citation type="submission" date="2025-08" db="UniProtKB">
        <authorList>
            <consortium name="RefSeq"/>
        </authorList>
    </citation>
    <scope>IDENTIFICATION</scope>
    <source>
        <tissue evidence="5">Skeletal muscle</tissue>
    </source>
</reference>
<feature type="domain" description="CN hydrolase" evidence="3">
    <location>
        <begin position="41"/>
        <end position="132"/>
    </location>
</feature>
<dbReference type="GO" id="GO:0015939">
    <property type="term" value="P:pantothenate metabolic process"/>
    <property type="evidence" value="ECO:0007669"/>
    <property type="project" value="TreeGrafter"/>
</dbReference>
<accession>A0A6I9XKI6</accession>
<dbReference type="PANTHER" id="PTHR10609">
    <property type="entry name" value="BIOTINIDASE-RELATED"/>
    <property type="match status" value="1"/>
</dbReference>
<gene>
    <name evidence="5" type="primary">LOC106543076</name>
</gene>
<comment type="similarity">
    <text evidence="1">Belongs to the carbon-nitrogen hydrolase superfamily. BTD/VNN family.</text>
</comment>
<keyword evidence="2" id="KW-0732">Signal</keyword>
<dbReference type="Proteomes" id="UP000504617">
    <property type="component" value="Unplaced"/>
</dbReference>
<dbReference type="InterPro" id="IPR003010">
    <property type="entry name" value="C-N_Hydrolase"/>
</dbReference>
<evidence type="ECO:0000313" key="4">
    <source>
        <dbReference type="Proteomes" id="UP000504617"/>
    </source>
</evidence>
<dbReference type="RefSeq" id="XP_013914457.1">
    <property type="nucleotide sequence ID" value="XM_014058982.1"/>
</dbReference>
<dbReference type="GeneID" id="106543076"/>
<dbReference type="GO" id="GO:0017159">
    <property type="term" value="F:pantetheine hydrolase activity"/>
    <property type="evidence" value="ECO:0007669"/>
    <property type="project" value="TreeGrafter"/>
</dbReference>
<dbReference type="KEGG" id="tsr:106543076"/>